<dbReference type="Proteomes" id="UP001163774">
    <property type="component" value="Segment"/>
</dbReference>
<protein>
    <submittedName>
        <fullName evidence="1">Uncharacterized protein</fullName>
    </submittedName>
</protein>
<sequence>MCKVISYIFLFPALALLAIGLTLMALALSVAGGAKGVSVLTRAIRAFTDHLKV</sequence>
<keyword evidence="2" id="KW-1185">Reference proteome</keyword>
<dbReference type="EMBL" id="OP441381">
    <property type="protein sequence ID" value="UZV39478.1"/>
    <property type="molecule type" value="Genomic_DNA"/>
</dbReference>
<name>A0A9E8GA77_9CAUD</name>
<organism evidence="1 2">
    <name type="scientific">Klebsiella phage vB_KpP_FBKp18</name>
    <dbReference type="NCBI Taxonomy" id="2982893"/>
    <lineage>
        <taxon>Viruses</taxon>
        <taxon>Duplodnaviria</taxon>
        <taxon>Heunggongvirae</taxon>
        <taxon>Uroviricota</taxon>
        <taxon>Caudoviricetes</taxon>
        <taxon>Autographivirales</taxon>
        <taxon>Autoscriptoviridae</taxon>
        <taxon>Slopekvirinae</taxon>
        <taxon>Drulisvirus</taxon>
        <taxon>Drulisvirus FBKp18</taxon>
    </lineage>
</organism>
<evidence type="ECO:0000313" key="2">
    <source>
        <dbReference type="Proteomes" id="UP001163774"/>
    </source>
</evidence>
<gene>
    <name evidence="1" type="ORF">FBKp18_042</name>
</gene>
<accession>A0A9E8GA77</accession>
<evidence type="ECO:0000313" key="1">
    <source>
        <dbReference type="EMBL" id="UZV39478.1"/>
    </source>
</evidence>
<proteinExistence type="predicted"/>
<reference evidence="1" key="1">
    <citation type="submission" date="2022-09" db="EMBL/GenBank/DDBJ databases">
        <title>Monitoring phage-induced lysis of Gram negatives in real time using a fluorescent DNA dye.</title>
        <authorList>
            <person name="Egido J.E."/>
            <person name="Toner-Bartelds C."/>
            <person name="Costa A.R."/>
            <person name="Brouns S.J.J."/>
            <person name="Rooijakkers S.H.M."/>
            <person name="Bardoel B.W."/>
            <person name="Haas P.-J."/>
        </authorList>
    </citation>
    <scope>NUCLEOTIDE SEQUENCE</scope>
</reference>